<dbReference type="Pfam" id="PF00190">
    <property type="entry name" value="Cupin_1"/>
    <property type="match status" value="1"/>
</dbReference>
<dbReference type="OrthoDB" id="9090296at2"/>
<dbReference type="EMBL" id="VDLX02000008">
    <property type="protein sequence ID" value="KAB8193264.1"/>
    <property type="molecule type" value="Genomic_DNA"/>
</dbReference>
<dbReference type="AlphaFoldDB" id="A0A5C4WCY9"/>
<keyword evidence="3" id="KW-1185">Reference proteome</keyword>
<proteinExistence type="predicted"/>
<dbReference type="PANTHER" id="PTHR36440:SF1">
    <property type="entry name" value="PUTATIVE (AFU_ORTHOLOGUE AFUA_8G07350)-RELATED"/>
    <property type="match status" value="1"/>
</dbReference>
<organism evidence="2 3">
    <name type="scientific">Nonomuraea phyllanthi</name>
    <dbReference type="NCBI Taxonomy" id="2219224"/>
    <lineage>
        <taxon>Bacteria</taxon>
        <taxon>Bacillati</taxon>
        <taxon>Actinomycetota</taxon>
        <taxon>Actinomycetes</taxon>
        <taxon>Streptosporangiales</taxon>
        <taxon>Streptosporangiaceae</taxon>
        <taxon>Nonomuraea</taxon>
    </lineage>
</organism>
<evidence type="ECO:0000259" key="1">
    <source>
        <dbReference type="Pfam" id="PF00190"/>
    </source>
</evidence>
<gene>
    <name evidence="2" type="ORF">FH608_023560</name>
</gene>
<accession>A0A5C4WCY9</accession>
<feature type="domain" description="Cupin type-1" evidence="1">
    <location>
        <begin position="33"/>
        <end position="126"/>
    </location>
</feature>
<dbReference type="InterPro" id="IPR053146">
    <property type="entry name" value="QDO-like"/>
</dbReference>
<reference evidence="2 3" key="1">
    <citation type="submission" date="2019-10" db="EMBL/GenBank/DDBJ databases">
        <title>Nonomuraea sp. nov., isolated from Phyllanthus amarus.</title>
        <authorList>
            <person name="Klykleung N."/>
            <person name="Tanasupawat S."/>
        </authorList>
    </citation>
    <scope>NUCLEOTIDE SEQUENCE [LARGE SCALE GENOMIC DNA]</scope>
    <source>
        <strain evidence="2 3">PA1-10</strain>
    </source>
</reference>
<sequence length="168" mass="18068">MTDGLVLSPGSGQSLGSMGMTLKVGAEQSKTWSVFENTIAPGFDVGAHFHHHAEELFYVLDGELDLLAFQPRTISEGPWQSWESESGARVVRGGPGSLMYVPAGCPHAFSNPGTTPTRMLFVVTPAGHEHYLRELGELLSRPGPPDQAAVIDLRARYDIQQLSPIGLG</sequence>
<dbReference type="InterPro" id="IPR014710">
    <property type="entry name" value="RmlC-like_jellyroll"/>
</dbReference>
<dbReference type="SUPFAM" id="SSF51182">
    <property type="entry name" value="RmlC-like cupins"/>
    <property type="match status" value="1"/>
</dbReference>
<dbReference type="InterPro" id="IPR006045">
    <property type="entry name" value="Cupin_1"/>
</dbReference>
<name>A0A5C4WCY9_9ACTN</name>
<accession>A0A5P9YW64</accession>
<dbReference type="InterPro" id="IPR011051">
    <property type="entry name" value="RmlC_Cupin_sf"/>
</dbReference>
<dbReference type="PANTHER" id="PTHR36440">
    <property type="entry name" value="PUTATIVE (AFU_ORTHOLOGUE AFUA_8G07350)-RELATED"/>
    <property type="match status" value="1"/>
</dbReference>
<protein>
    <submittedName>
        <fullName evidence="2">Cupin domain-containing protein</fullName>
    </submittedName>
</protein>
<comment type="caution">
    <text evidence="2">The sequence shown here is derived from an EMBL/GenBank/DDBJ whole genome shotgun (WGS) entry which is preliminary data.</text>
</comment>
<evidence type="ECO:0000313" key="2">
    <source>
        <dbReference type="EMBL" id="KAB8193264.1"/>
    </source>
</evidence>
<evidence type="ECO:0000313" key="3">
    <source>
        <dbReference type="Proteomes" id="UP000312512"/>
    </source>
</evidence>
<dbReference type="Gene3D" id="2.60.120.10">
    <property type="entry name" value="Jelly Rolls"/>
    <property type="match status" value="1"/>
</dbReference>
<dbReference type="Proteomes" id="UP000312512">
    <property type="component" value="Unassembled WGS sequence"/>
</dbReference>